<evidence type="ECO:0000313" key="2">
    <source>
        <dbReference type="EMBL" id="QAT65263.1"/>
    </source>
</evidence>
<dbReference type="AlphaFoldDB" id="A0AAJ4D275"/>
<dbReference type="SMART" id="SM00857">
    <property type="entry name" value="Resolvase"/>
    <property type="match status" value="1"/>
</dbReference>
<dbReference type="GeneID" id="82853059"/>
<dbReference type="InterPro" id="IPR036162">
    <property type="entry name" value="Resolvase-like_N_sf"/>
</dbReference>
<dbReference type="EMBL" id="CP035232">
    <property type="protein sequence ID" value="QAT65263.1"/>
    <property type="molecule type" value="Genomic_DNA"/>
</dbReference>
<dbReference type="Gene3D" id="3.40.50.1390">
    <property type="entry name" value="Resolvase, N-terminal catalytic domain"/>
    <property type="match status" value="1"/>
</dbReference>
<dbReference type="KEGG" id="bgy:BGLY_1994"/>
<dbReference type="InterPro" id="IPR006119">
    <property type="entry name" value="Resolv_N"/>
</dbReference>
<dbReference type="Pfam" id="PF00239">
    <property type="entry name" value="Resolvase"/>
    <property type="match status" value="1"/>
</dbReference>
<dbReference type="PROSITE" id="PS51736">
    <property type="entry name" value="RECOMBINASES_3"/>
    <property type="match status" value="1"/>
</dbReference>
<proteinExistence type="predicted"/>
<evidence type="ECO:0000259" key="1">
    <source>
        <dbReference type="PROSITE" id="PS51736"/>
    </source>
</evidence>
<feature type="domain" description="Resolvase/invertase-type recombinase catalytic" evidence="1">
    <location>
        <begin position="1"/>
        <end position="94"/>
    </location>
</feature>
<accession>A0AAJ4D275</accession>
<dbReference type="GO" id="GO:0000150">
    <property type="term" value="F:DNA strand exchange activity"/>
    <property type="evidence" value="ECO:0007669"/>
    <property type="project" value="InterPro"/>
</dbReference>
<protein>
    <recommendedName>
        <fullName evidence="1">Resolvase/invertase-type recombinase catalytic domain-containing protein</fullName>
    </recommendedName>
</protein>
<dbReference type="SUPFAM" id="SSF53041">
    <property type="entry name" value="Resolvase-like"/>
    <property type="match status" value="1"/>
</dbReference>
<dbReference type="Proteomes" id="UP000288675">
    <property type="component" value="Chromosome"/>
</dbReference>
<name>A0AAJ4D275_9BACI</name>
<sequence length="94" mass="10533">MIYGYVRKSSEIQKPMLLKNIEELNQAGAEKVYCEIASESSEEKQALNELIAGLKSGDEVYLLGFNHLSRNESEVKSILEEIKARGAETKVLTK</sequence>
<reference evidence="2 3" key="1">
    <citation type="submission" date="2019-01" db="EMBL/GenBank/DDBJ databases">
        <title>Genome sequence of Bacillus glycinifermentans SRCM103574.</title>
        <authorList>
            <person name="Kong H.-J."/>
            <person name="Jeong S.-Y."/>
            <person name="Jeong D.-Y."/>
        </authorList>
    </citation>
    <scope>NUCLEOTIDE SEQUENCE [LARGE SCALE GENOMIC DNA]</scope>
    <source>
        <strain evidence="2 3">SRCM103574</strain>
    </source>
</reference>
<dbReference type="RefSeq" id="WP_065894437.1">
    <property type="nucleotide sequence ID" value="NZ_CP035232.1"/>
</dbReference>
<evidence type="ECO:0000313" key="3">
    <source>
        <dbReference type="Proteomes" id="UP000288675"/>
    </source>
</evidence>
<gene>
    <name evidence="2" type="ORF">EQZ20_10225</name>
</gene>
<organism evidence="2 3">
    <name type="scientific">Bacillus glycinifermentans</name>
    <dbReference type="NCBI Taxonomy" id="1664069"/>
    <lineage>
        <taxon>Bacteria</taxon>
        <taxon>Bacillati</taxon>
        <taxon>Bacillota</taxon>
        <taxon>Bacilli</taxon>
        <taxon>Bacillales</taxon>
        <taxon>Bacillaceae</taxon>
        <taxon>Bacillus</taxon>
    </lineage>
</organism>
<dbReference type="GO" id="GO:0003677">
    <property type="term" value="F:DNA binding"/>
    <property type="evidence" value="ECO:0007669"/>
    <property type="project" value="InterPro"/>
</dbReference>